<dbReference type="AlphaFoldDB" id="A0A1G6RMP7"/>
<dbReference type="Gene3D" id="3.90.1010.10">
    <property type="match status" value="1"/>
</dbReference>
<protein>
    <submittedName>
        <fullName evidence="3">Cysteine desulfuration protein SufE</fullName>
    </submittedName>
</protein>
<dbReference type="Proteomes" id="UP000199039">
    <property type="component" value="Unassembled WGS sequence"/>
</dbReference>
<reference evidence="3 4" key="1">
    <citation type="submission" date="2016-09" db="EMBL/GenBank/DDBJ databases">
        <authorList>
            <person name="Capua I."/>
            <person name="De Benedictis P."/>
            <person name="Joannis T."/>
            <person name="Lombin L.H."/>
            <person name="Cattoli G."/>
        </authorList>
    </citation>
    <scope>NUCLEOTIDE SEQUENCE [LARGE SCALE GENOMIC DNA]</scope>
    <source>
        <strain evidence="3 4">ISLP-3</strain>
    </source>
</reference>
<dbReference type="EMBL" id="FMYH01000005">
    <property type="protein sequence ID" value="SDD05711.1"/>
    <property type="molecule type" value="Genomic_DNA"/>
</dbReference>
<gene>
    <name evidence="3" type="ORF">SAMN05216410_2723</name>
</gene>
<dbReference type="InterPro" id="IPR003808">
    <property type="entry name" value="Fe-S_metab-assoc_dom"/>
</dbReference>
<dbReference type="PANTHER" id="PTHR43597:SF5">
    <property type="entry name" value="SUFE-LIKE PROTEIN 2, CHLOROPLASTIC"/>
    <property type="match status" value="1"/>
</dbReference>
<dbReference type="SUPFAM" id="SSF82649">
    <property type="entry name" value="SufE/NifU"/>
    <property type="match status" value="1"/>
</dbReference>
<name>A0A1G6RMP7_9MICO</name>
<organism evidence="3 4">
    <name type="scientific">Sanguibacter gelidistatuariae</name>
    <dbReference type="NCBI Taxonomy" id="1814289"/>
    <lineage>
        <taxon>Bacteria</taxon>
        <taxon>Bacillati</taxon>
        <taxon>Actinomycetota</taxon>
        <taxon>Actinomycetes</taxon>
        <taxon>Micrococcales</taxon>
        <taxon>Sanguibacteraceae</taxon>
        <taxon>Sanguibacter</taxon>
    </lineage>
</organism>
<feature type="domain" description="Fe-S metabolism associated" evidence="2">
    <location>
        <begin position="23"/>
        <end position="149"/>
    </location>
</feature>
<evidence type="ECO:0000313" key="4">
    <source>
        <dbReference type="Proteomes" id="UP000199039"/>
    </source>
</evidence>
<evidence type="ECO:0000256" key="1">
    <source>
        <dbReference type="ARBA" id="ARBA00010282"/>
    </source>
</evidence>
<dbReference type="STRING" id="1814289.SAMN05216410_2723"/>
<evidence type="ECO:0000313" key="3">
    <source>
        <dbReference type="EMBL" id="SDD05711.1"/>
    </source>
</evidence>
<dbReference type="Pfam" id="PF02657">
    <property type="entry name" value="SufE"/>
    <property type="match status" value="1"/>
</dbReference>
<keyword evidence="4" id="KW-1185">Reference proteome</keyword>
<proteinExistence type="inferred from homology"/>
<accession>A0A1G6RMP7</accession>
<comment type="similarity">
    <text evidence="1">Belongs to the SufE family.</text>
</comment>
<dbReference type="PANTHER" id="PTHR43597">
    <property type="entry name" value="SULFUR ACCEPTOR PROTEIN CSDE"/>
    <property type="match status" value="1"/>
</dbReference>
<sequence length="163" mass="16757">MSITTTPSSGTPALPSALAALIEEFGALAPAQRLEMLVEMGAEVPDLPEPYASDLSRMEQVIECQSPVYVATEVAAPAPHPTTIFISAPAEAPTTRGFAGVLSEGLAGLSAEEVIAIPSDLPARLGLGALISPLRLGGMASLQGRIQRQVRDRLAVLSAGTSV</sequence>
<dbReference type="RefSeq" id="WP_245701163.1">
    <property type="nucleotide sequence ID" value="NZ_FMYH01000005.1"/>
</dbReference>
<evidence type="ECO:0000259" key="2">
    <source>
        <dbReference type="Pfam" id="PF02657"/>
    </source>
</evidence>